<proteinExistence type="predicted"/>
<accession>A0A834NYB2</accession>
<keyword evidence="2" id="KW-1185">Reference proteome</keyword>
<dbReference type="Proteomes" id="UP000600918">
    <property type="component" value="Unassembled WGS sequence"/>
</dbReference>
<gene>
    <name evidence="1" type="ORF">H0235_009342</name>
</gene>
<evidence type="ECO:0000313" key="2">
    <source>
        <dbReference type="Proteomes" id="UP000600918"/>
    </source>
</evidence>
<name>A0A834NYB2_VESPE</name>
<organism evidence="1 2">
    <name type="scientific">Vespula pensylvanica</name>
    <name type="common">Western yellow jacket</name>
    <name type="synonym">Wasp</name>
    <dbReference type="NCBI Taxonomy" id="30213"/>
    <lineage>
        <taxon>Eukaryota</taxon>
        <taxon>Metazoa</taxon>
        <taxon>Ecdysozoa</taxon>
        <taxon>Arthropoda</taxon>
        <taxon>Hexapoda</taxon>
        <taxon>Insecta</taxon>
        <taxon>Pterygota</taxon>
        <taxon>Neoptera</taxon>
        <taxon>Endopterygota</taxon>
        <taxon>Hymenoptera</taxon>
        <taxon>Apocrita</taxon>
        <taxon>Aculeata</taxon>
        <taxon>Vespoidea</taxon>
        <taxon>Vespidae</taxon>
        <taxon>Vespinae</taxon>
        <taxon>Vespula</taxon>
    </lineage>
</organism>
<comment type="caution">
    <text evidence="1">The sequence shown here is derived from an EMBL/GenBank/DDBJ whole genome shotgun (WGS) entry which is preliminary data.</text>
</comment>
<evidence type="ECO:0000313" key="1">
    <source>
        <dbReference type="EMBL" id="KAF7421506.1"/>
    </source>
</evidence>
<dbReference type="EMBL" id="JACSDY010000008">
    <property type="protein sequence ID" value="KAF7421506.1"/>
    <property type="molecule type" value="Genomic_DNA"/>
</dbReference>
<sequence>MFPDGVREKGPLKLNERQLHSAELSEIPGKRVVCTEAIREIGFWNEYEGCICIPLSPVRATSNENALLPGENILKRESLYNTWAVITASDRTAVPPSCGMAEEQLEAASENHEKASIQKRLLRSPRENHQFLAKLRKRVE</sequence>
<reference evidence="1" key="1">
    <citation type="journal article" date="2020" name="G3 (Bethesda)">
        <title>High-Quality Assemblies for Three Invasive Social Wasps from the &lt;i&gt;Vespula&lt;/i&gt; Genus.</title>
        <authorList>
            <person name="Harrop T.W.R."/>
            <person name="Guhlin J."/>
            <person name="McLaughlin G.M."/>
            <person name="Permina E."/>
            <person name="Stockwell P."/>
            <person name="Gilligan J."/>
            <person name="Le Lec M.F."/>
            <person name="Gruber M.A.M."/>
            <person name="Quinn O."/>
            <person name="Lovegrove M."/>
            <person name="Duncan E.J."/>
            <person name="Remnant E.J."/>
            <person name="Van Eeckhoven J."/>
            <person name="Graham B."/>
            <person name="Knapp R.A."/>
            <person name="Langford K.W."/>
            <person name="Kronenberg Z."/>
            <person name="Press M.O."/>
            <person name="Eacker S.M."/>
            <person name="Wilson-Rankin E.E."/>
            <person name="Purcell J."/>
            <person name="Lester P.J."/>
            <person name="Dearden P.K."/>
        </authorList>
    </citation>
    <scope>NUCLEOTIDE SEQUENCE</scope>
    <source>
        <strain evidence="1">Volc-1</strain>
    </source>
</reference>
<dbReference type="AlphaFoldDB" id="A0A834NYB2"/>
<protein>
    <submittedName>
        <fullName evidence="1">Uncharacterized protein</fullName>
    </submittedName>
</protein>